<evidence type="ECO:0000313" key="3">
    <source>
        <dbReference type="Proteomes" id="UP001066276"/>
    </source>
</evidence>
<feature type="chain" id="PRO_5043877164" evidence="1">
    <location>
        <begin position="24"/>
        <end position="122"/>
    </location>
</feature>
<dbReference type="Proteomes" id="UP001066276">
    <property type="component" value="Chromosome 4_1"/>
</dbReference>
<keyword evidence="1" id="KW-0732">Signal</keyword>
<keyword evidence="3" id="KW-1185">Reference proteome</keyword>
<reference evidence="2" key="1">
    <citation type="journal article" date="2022" name="bioRxiv">
        <title>Sequencing and chromosome-scale assembly of the giantPleurodeles waltlgenome.</title>
        <authorList>
            <person name="Brown T."/>
            <person name="Elewa A."/>
            <person name="Iarovenko S."/>
            <person name="Subramanian E."/>
            <person name="Araus A.J."/>
            <person name="Petzold A."/>
            <person name="Susuki M."/>
            <person name="Suzuki K.-i.T."/>
            <person name="Hayashi T."/>
            <person name="Toyoda A."/>
            <person name="Oliveira C."/>
            <person name="Osipova E."/>
            <person name="Leigh N.D."/>
            <person name="Simon A."/>
            <person name="Yun M.H."/>
        </authorList>
    </citation>
    <scope>NUCLEOTIDE SEQUENCE</scope>
    <source>
        <strain evidence="2">20211129_DDA</strain>
        <tissue evidence="2">Liver</tissue>
    </source>
</reference>
<sequence length="122" mass="13508">MGGMSSAMSWFLRVVLSDGGTDAWPCDEGEKDAGGNDVRAACLAEAQQDERRSTSPEQLIFEIPLTAAFSLALAPKREKRHEEASRQTFTRGLQTLSRLILVLSTRDFIFYWTQISCLPVPG</sequence>
<organism evidence="2 3">
    <name type="scientific">Pleurodeles waltl</name>
    <name type="common">Iberian ribbed newt</name>
    <dbReference type="NCBI Taxonomy" id="8319"/>
    <lineage>
        <taxon>Eukaryota</taxon>
        <taxon>Metazoa</taxon>
        <taxon>Chordata</taxon>
        <taxon>Craniata</taxon>
        <taxon>Vertebrata</taxon>
        <taxon>Euteleostomi</taxon>
        <taxon>Amphibia</taxon>
        <taxon>Batrachia</taxon>
        <taxon>Caudata</taxon>
        <taxon>Salamandroidea</taxon>
        <taxon>Salamandridae</taxon>
        <taxon>Pleurodelinae</taxon>
        <taxon>Pleurodeles</taxon>
    </lineage>
</organism>
<name>A0AAV7T545_PLEWA</name>
<evidence type="ECO:0000256" key="1">
    <source>
        <dbReference type="SAM" id="SignalP"/>
    </source>
</evidence>
<proteinExistence type="predicted"/>
<protein>
    <submittedName>
        <fullName evidence="2">Uncharacterized protein</fullName>
    </submittedName>
</protein>
<accession>A0AAV7T545</accession>
<gene>
    <name evidence="2" type="ORF">NDU88_003494</name>
</gene>
<dbReference type="AlphaFoldDB" id="A0AAV7T545"/>
<dbReference type="EMBL" id="JANPWB010000007">
    <property type="protein sequence ID" value="KAJ1171634.1"/>
    <property type="molecule type" value="Genomic_DNA"/>
</dbReference>
<feature type="signal peptide" evidence="1">
    <location>
        <begin position="1"/>
        <end position="23"/>
    </location>
</feature>
<evidence type="ECO:0000313" key="2">
    <source>
        <dbReference type="EMBL" id="KAJ1171634.1"/>
    </source>
</evidence>
<comment type="caution">
    <text evidence="2">The sequence shown here is derived from an EMBL/GenBank/DDBJ whole genome shotgun (WGS) entry which is preliminary data.</text>
</comment>